<dbReference type="Proteomes" id="UP000320300">
    <property type="component" value="Unassembled WGS sequence"/>
</dbReference>
<dbReference type="AlphaFoldDB" id="A0A521FL51"/>
<evidence type="ECO:0000256" key="3">
    <source>
        <dbReference type="ARBA" id="ARBA00023163"/>
    </source>
</evidence>
<keyword evidence="6" id="KW-1185">Reference proteome</keyword>
<evidence type="ECO:0000313" key="6">
    <source>
        <dbReference type="Proteomes" id="UP000320300"/>
    </source>
</evidence>
<dbReference type="GO" id="GO:0043565">
    <property type="term" value="F:sequence-specific DNA binding"/>
    <property type="evidence" value="ECO:0007669"/>
    <property type="project" value="InterPro"/>
</dbReference>
<dbReference type="SUPFAM" id="SSF46689">
    <property type="entry name" value="Homeodomain-like"/>
    <property type="match status" value="1"/>
</dbReference>
<name>A0A521FL51_9SPHI</name>
<dbReference type="Gene3D" id="2.60.120.10">
    <property type="entry name" value="Jelly Rolls"/>
    <property type="match status" value="1"/>
</dbReference>
<evidence type="ECO:0000256" key="2">
    <source>
        <dbReference type="ARBA" id="ARBA00023125"/>
    </source>
</evidence>
<reference evidence="5 6" key="1">
    <citation type="submission" date="2017-05" db="EMBL/GenBank/DDBJ databases">
        <authorList>
            <person name="Varghese N."/>
            <person name="Submissions S."/>
        </authorList>
    </citation>
    <scope>NUCLEOTIDE SEQUENCE [LARGE SCALE GENOMIC DNA]</scope>
    <source>
        <strain evidence="5 6">DSM 19036</strain>
    </source>
</reference>
<organism evidence="5 6">
    <name type="scientific">Pedobacter westerhofensis</name>
    <dbReference type="NCBI Taxonomy" id="425512"/>
    <lineage>
        <taxon>Bacteria</taxon>
        <taxon>Pseudomonadati</taxon>
        <taxon>Bacteroidota</taxon>
        <taxon>Sphingobacteriia</taxon>
        <taxon>Sphingobacteriales</taxon>
        <taxon>Sphingobacteriaceae</taxon>
        <taxon>Pedobacter</taxon>
    </lineage>
</organism>
<dbReference type="SMART" id="SM00342">
    <property type="entry name" value="HTH_ARAC"/>
    <property type="match status" value="1"/>
</dbReference>
<gene>
    <name evidence="5" type="ORF">SAMN06265348_113156</name>
</gene>
<dbReference type="EMBL" id="FXTN01000013">
    <property type="protein sequence ID" value="SMO96846.1"/>
    <property type="molecule type" value="Genomic_DNA"/>
</dbReference>
<dbReference type="Pfam" id="PF12833">
    <property type="entry name" value="HTH_18"/>
    <property type="match status" value="1"/>
</dbReference>
<dbReference type="PROSITE" id="PS01124">
    <property type="entry name" value="HTH_ARAC_FAMILY_2"/>
    <property type="match status" value="1"/>
</dbReference>
<dbReference type="Gene3D" id="1.10.10.60">
    <property type="entry name" value="Homeodomain-like"/>
    <property type="match status" value="1"/>
</dbReference>
<feature type="domain" description="HTH araC/xylS-type" evidence="4">
    <location>
        <begin position="198"/>
        <end position="303"/>
    </location>
</feature>
<keyword evidence="3" id="KW-0804">Transcription</keyword>
<keyword evidence="2" id="KW-0238">DNA-binding</keyword>
<protein>
    <submittedName>
        <fullName evidence="5">AraC-like ligand binding domain-containing protein</fullName>
    </submittedName>
</protein>
<dbReference type="InterPro" id="IPR014710">
    <property type="entry name" value="RmlC-like_jellyroll"/>
</dbReference>
<dbReference type="Pfam" id="PF02311">
    <property type="entry name" value="AraC_binding"/>
    <property type="match status" value="1"/>
</dbReference>
<evidence type="ECO:0000259" key="4">
    <source>
        <dbReference type="PROSITE" id="PS01124"/>
    </source>
</evidence>
<dbReference type="InterPro" id="IPR003313">
    <property type="entry name" value="AraC-bd"/>
</dbReference>
<dbReference type="PANTHER" id="PTHR43280">
    <property type="entry name" value="ARAC-FAMILY TRANSCRIPTIONAL REGULATOR"/>
    <property type="match status" value="1"/>
</dbReference>
<dbReference type="GO" id="GO:0003700">
    <property type="term" value="F:DNA-binding transcription factor activity"/>
    <property type="evidence" value="ECO:0007669"/>
    <property type="project" value="InterPro"/>
</dbReference>
<dbReference type="InterPro" id="IPR018060">
    <property type="entry name" value="HTH_AraC"/>
</dbReference>
<evidence type="ECO:0000313" key="5">
    <source>
        <dbReference type="EMBL" id="SMO96846.1"/>
    </source>
</evidence>
<dbReference type="RefSeq" id="WP_142530576.1">
    <property type="nucleotide sequence ID" value="NZ_CBCSJO010000012.1"/>
</dbReference>
<accession>A0A521FL51</accession>
<dbReference type="PRINTS" id="PR00032">
    <property type="entry name" value="HTHARAC"/>
</dbReference>
<dbReference type="InterPro" id="IPR037923">
    <property type="entry name" value="HTH-like"/>
</dbReference>
<keyword evidence="1" id="KW-0805">Transcription regulation</keyword>
<evidence type="ECO:0000256" key="1">
    <source>
        <dbReference type="ARBA" id="ARBA00023015"/>
    </source>
</evidence>
<dbReference type="InterPro" id="IPR020449">
    <property type="entry name" value="Tscrpt_reg_AraC-type_HTH"/>
</dbReference>
<dbReference type="PANTHER" id="PTHR43280:SF32">
    <property type="entry name" value="TRANSCRIPTIONAL REGULATORY PROTEIN"/>
    <property type="match status" value="1"/>
</dbReference>
<dbReference type="SUPFAM" id="SSF51215">
    <property type="entry name" value="Regulatory protein AraC"/>
    <property type="match status" value="1"/>
</dbReference>
<dbReference type="InterPro" id="IPR009057">
    <property type="entry name" value="Homeodomain-like_sf"/>
</dbReference>
<sequence>MFVKEAYARQLDHLKEINDLFDKNVVDPGRTGIKIYDRKDNACRKHLKPNRREFYQIIFFEKGDGQFTLGLDTYQVNGPSIAFIHPNEIISWENTGNDSAGHICLFTRQFIEEHPLLKTVTEKYGLFADVTKSMIRIRDEDTGALADLFMKMHEEEAAFSARSGDVLQAYMQLIMLTSTKYAQDLVPIPASSEYRHVHDFFQSLERSFSKNNNGPVRLRTAQEFADELAVHPNYLNALIKRYTGENLSTHIKRRLLEESKVLLIQTDWTLQNIALALGFTAQPGFSQFFKKNLGATPGDYRKNFSANIHSMAIH</sequence>
<dbReference type="OrthoDB" id="629929at2"/>
<proteinExistence type="predicted"/>